<comment type="caution">
    <text evidence="1">The sequence shown here is derived from an EMBL/GenBank/DDBJ whole genome shotgun (WGS) entry which is preliminary data.</text>
</comment>
<proteinExistence type="predicted"/>
<keyword evidence="2" id="KW-1185">Reference proteome</keyword>
<evidence type="ECO:0000313" key="1">
    <source>
        <dbReference type="EMBL" id="MBB5036408.1"/>
    </source>
</evidence>
<dbReference type="RefSeq" id="WP_184205265.1">
    <property type="nucleotide sequence ID" value="NZ_JACHIF010000001.1"/>
</dbReference>
<sequence length="97" mass="10758">MNNFDQRWQLLAQQARQATEADLPALPFGFTTRVLAQARQTTGEVWEEVLNGLGLRAVLATAVVFSLSAGYAFSGWFESRIEAPALDRAVTMELSWP</sequence>
<dbReference type="Proteomes" id="UP000534294">
    <property type="component" value="Unassembled WGS sequence"/>
</dbReference>
<gene>
    <name evidence="1" type="ORF">HNQ64_000642</name>
</gene>
<protein>
    <submittedName>
        <fullName evidence="1">Uncharacterized protein</fullName>
    </submittedName>
</protein>
<organism evidence="1 2">
    <name type="scientific">Prosthecobacter dejongeii</name>
    <dbReference type="NCBI Taxonomy" id="48465"/>
    <lineage>
        <taxon>Bacteria</taxon>
        <taxon>Pseudomonadati</taxon>
        <taxon>Verrucomicrobiota</taxon>
        <taxon>Verrucomicrobiia</taxon>
        <taxon>Verrucomicrobiales</taxon>
        <taxon>Verrucomicrobiaceae</taxon>
        <taxon>Prosthecobacter</taxon>
    </lineage>
</organism>
<dbReference type="EMBL" id="JACHIF010000001">
    <property type="protein sequence ID" value="MBB5036408.1"/>
    <property type="molecule type" value="Genomic_DNA"/>
</dbReference>
<name>A0A7W8DNI4_9BACT</name>
<dbReference type="AlphaFoldDB" id="A0A7W8DNI4"/>
<accession>A0A7W8DNI4</accession>
<evidence type="ECO:0000313" key="2">
    <source>
        <dbReference type="Proteomes" id="UP000534294"/>
    </source>
</evidence>
<reference evidence="1 2" key="1">
    <citation type="submission" date="2020-08" db="EMBL/GenBank/DDBJ databases">
        <title>Genomic Encyclopedia of Type Strains, Phase IV (KMG-IV): sequencing the most valuable type-strain genomes for metagenomic binning, comparative biology and taxonomic classification.</title>
        <authorList>
            <person name="Goeker M."/>
        </authorList>
    </citation>
    <scope>NUCLEOTIDE SEQUENCE [LARGE SCALE GENOMIC DNA]</scope>
    <source>
        <strain evidence="1 2">DSM 12251</strain>
    </source>
</reference>